<evidence type="ECO:0000256" key="5">
    <source>
        <dbReference type="ARBA" id="ARBA00023172"/>
    </source>
</evidence>
<keyword evidence="6" id="KW-0814">Transposable element</keyword>
<sequence length="424" mass="47913">MRNVIRITTEGKVRPIRRRAVDAIPAVDERASLVALIQALIPLGLHAVGDALEAEVTDLAGERYSRTGGQPGYVRWCQQRGSVYLLDQKLPITYRRVRNRFRNVEVALPTYQALGDPRAADAGLFRKVLHGLSCRRYEACAEAVPEAFGLSASSVSRRFMRASARQLRKLSERRLEQDEVVVLVLDGKTFADDSMVLALGVTRQGEKKILGFVQTATENEPVCAAFLRDLVTRGLRTDQGLLCVIDGAKGLRKAIQTVFGRQAVVQRCQWHKRENVVRYLPKGHQAPWRRRVQQAYERPTYTDARAALLRLRQELRTINLSAVASLDEGLEETLTLHRLGLFGTLGRSLKTTNCLESLNAQLGQLTDKVDRWRTSDQKHRWVASAVLAIEPRLRRIKGYRHLTQLQEALQRDIQREAVTETRIA</sequence>
<dbReference type="GO" id="GO:0003677">
    <property type="term" value="F:DNA binding"/>
    <property type="evidence" value="ECO:0007669"/>
    <property type="project" value="UniProtKB-UniRule"/>
</dbReference>
<accession>A0AA86N3X1</accession>
<gene>
    <name evidence="7" type="ORF">DNFV4_04625</name>
</gene>
<keyword evidence="5 6" id="KW-0233">DNA recombination</keyword>
<dbReference type="GO" id="GO:0006313">
    <property type="term" value="P:DNA transposition"/>
    <property type="evidence" value="ECO:0007669"/>
    <property type="project" value="UniProtKB-UniRule"/>
</dbReference>
<dbReference type="GO" id="GO:0004803">
    <property type="term" value="F:transposase activity"/>
    <property type="evidence" value="ECO:0007669"/>
    <property type="project" value="UniProtKB-UniRule"/>
</dbReference>
<protein>
    <recommendedName>
        <fullName evidence="6">Mutator family transposase</fullName>
    </recommendedName>
</protein>
<keyword evidence="4 6" id="KW-0238">DNA-binding</keyword>
<evidence type="ECO:0000313" key="8">
    <source>
        <dbReference type="Proteomes" id="UP001179121"/>
    </source>
</evidence>
<organism evidence="7 8">
    <name type="scientific">Nitrospira tepida</name>
    <dbReference type="NCBI Taxonomy" id="2973512"/>
    <lineage>
        <taxon>Bacteria</taxon>
        <taxon>Pseudomonadati</taxon>
        <taxon>Nitrospirota</taxon>
        <taxon>Nitrospiria</taxon>
        <taxon>Nitrospirales</taxon>
        <taxon>Nitrospiraceae</taxon>
        <taxon>Nitrospira</taxon>
    </lineage>
</organism>
<evidence type="ECO:0000256" key="1">
    <source>
        <dbReference type="ARBA" id="ARBA00002190"/>
    </source>
</evidence>
<dbReference type="KEGG" id="nti:DNFV4_04625"/>
<evidence type="ECO:0000313" key="7">
    <source>
        <dbReference type="EMBL" id="CAI4034181.1"/>
    </source>
</evidence>
<dbReference type="EMBL" id="OX365700">
    <property type="protein sequence ID" value="CAI4034181.1"/>
    <property type="molecule type" value="Genomic_DNA"/>
</dbReference>
<dbReference type="Pfam" id="PF00872">
    <property type="entry name" value="Transposase_mut"/>
    <property type="match status" value="1"/>
</dbReference>
<evidence type="ECO:0000256" key="4">
    <source>
        <dbReference type="ARBA" id="ARBA00023125"/>
    </source>
</evidence>
<keyword evidence="3 6" id="KW-0815">Transposition</keyword>
<comment type="function">
    <text evidence="1 6">Required for the transposition of the insertion element.</text>
</comment>
<evidence type="ECO:0000256" key="3">
    <source>
        <dbReference type="ARBA" id="ARBA00022578"/>
    </source>
</evidence>
<dbReference type="Proteomes" id="UP001179121">
    <property type="component" value="Chromosome"/>
</dbReference>
<dbReference type="AlphaFoldDB" id="A0AA86N3X1"/>
<dbReference type="RefSeq" id="WP_289271588.1">
    <property type="nucleotide sequence ID" value="NZ_OX365700.1"/>
</dbReference>
<dbReference type="InterPro" id="IPR001207">
    <property type="entry name" value="Transposase_mutator"/>
</dbReference>
<evidence type="ECO:0000256" key="2">
    <source>
        <dbReference type="ARBA" id="ARBA00010961"/>
    </source>
</evidence>
<dbReference type="PANTHER" id="PTHR33217:SF7">
    <property type="entry name" value="TRANSPOSASE FOR INSERTION SEQUENCE ELEMENT IS1081"/>
    <property type="match status" value="1"/>
</dbReference>
<dbReference type="PANTHER" id="PTHR33217">
    <property type="entry name" value="TRANSPOSASE FOR INSERTION SEQUENCE ELEMENT IS1081"/>
    <property type="match status" value="1"/>
</dbReference>
<keyword evidence="8" id="KW-1185">Reference proteome</keyword>
<proteinExistence type="inferred from homology"/>
<evidence type="ECO:0000256" key="6">
    <source>
        <dbReference type="RuleBase" id="RU365089"/>
    </source>
</evidence>
<name>A0AA86N3X1_9BACT</name>
<reference evidence="7" key="1">
    <citation type="submission" date="2022-10" db="EMBL/GenBank/DDBJ databases">
        <authorList>
            <person name="Koch H."/>
        </authorList>
    </citation>
    <scope>NUCLEOTIDE SEQUENCE</scope>
    <source>
        <strain evidence="7">DNF</strain>
    </source>
</reference>
<comment type="similarity">
    <text evidence="2 6">Belongs to the transposase mutator family.</text>
</comment>